<gene>
    <name evidence="3" type="ORF">ALEPTO_LOCUS3220</name>
</gene>
<reference evidence="3" key="1">
    <citation type="submission" date="2021-06" db="EMBL/GenBank/DDBJ databases">
        <authorList>
            <person name="Kallberg Y."/>
            <person name="Tangrot J."/>
            <person name="Rosling A."/>
        </authorList>
    </citation>
    <scope>NUCLEOTIDE SEQUENCE</scope>
    <source>
        <strain evidence="3">FL130A</strain>
    </source>
</reference>
<dbReference type="InterPro" id="IPR011990">
    <property type="entry name" value="TPR-like_helical_dom_sf"/>
</dbReference>
<protein>
    <submittedName>
        <fullName evidence="3">7783_t:CDS:1</fullName>
    </submittedName>
</protein>
<evidence type="ECO:0000313" key="4">
    <source>
        <dbReference type="Proteomes" id="UP000789508"/>
    </source>
</evidence>
<evidence type="ECO:0000259" key="2">
    <source>
        <dbReference type="SMART" id="SM00670"/>
    </source>
</evidence>
<dbReference type="GO" id="GO:0070034">
    <property type="term" value="F:telomerase RNA binding"/>
    <property type="evidence" value="ECO:0007669"/>
    <property type="project" value="TreeGrafter"/>
</dbReference>
<dbReference type="PANTHER" id="PTHR15696">
    <property type="entry name" value="SMG-7 SUPPRESSOR WITH MORPHOLOGICAL EFFECT ON GENITALIA PROTEIN 7"/>
    <property type="match status" value="1"/>
</dbReference>
<evidence type="ECO:0000256" key="1">
    <source>
        <dbReference type="SAM" id="MobiDB-lite"/>
    </source>
</evidence>
<feature type="region of interest" description="Disordered" evidence="1">
    <location>
        <begin position="105"/>
        <end position="157"/>
    </location>
</feature>
<dbReference type="CDD" id="cd09880">
    <property type="entry name" value="PIN_Smg5-6-like"/>
    <property type="match status" value="1"/>
</dbReference>
<dbReference type="Gene3D" id="1.25.40.10">
    <property type="entry name" value="Tetratricopeptide repeat domain"/>
    <property type="match status" value="1"/>
</dbReference>
<feature type="domain" description="PIN" evidence="2">
    <location>
        <begin position="866"/>
        <end position="1009"/>
    </location>
</feature>
<dbReference type="OrthoDB" id="2017974at2759"/>
<dbReference type="EMBL" id="CAJVPS010000572">
    <property type="protein sequence ID" value="CAG8495753.1"/>
    <property type="molecule type" value="Genomic_DNA"/>
</dbReference>
<comment type="caution">
    <text evidence="3">The sequence shown here is derived from an EMBL/GenBank/DDBJ whole genome shotgun (WGS) entry which is preliminary data.</text>
</comment>
<dbReference type="GO" id="GO:0004540">
    <property type="term" value="F:RNA nuclease activity"/>
    <property type="evidence" value="ECO:0007669"/>
    <property type="project" value="UniProtKB-ARBA"/>
</dbReference>
<organism evidence="3 4">
    <name type="scientific">Ambispora leptoticha</name>
    <dbReference type="NCBI Taxonomy" id="144679"/>
    <lineage>
        <taxon>Eukaryota</taxon>
        <taxon>Fungi</taxon>
        <taxon>Fungi incertae sedis</taxon>
        <taxon>Mucoromycota</taxon>
        <taxon>Glomeromycotina</taxon>
        <taxon>Glomeromycetes</taxon>
        <taxon>Archaeosporales</taxon>
        <taxon>Ambisporaceae</taxon>
        <taxon>Ambispora</taxon>
    </lineage>
</organism>
<dbReference type="GO" id="GO:0005697">
    <property type="term" value="C:telomerase holoenzyme complex"/>
    <property type="evidence" value="ECO:0007669"/>
    <property type="project" value="TreeGrafter"/>
</dbReference>
<dbReference type="InterPro" id="IPR045153">
    <property type="entry name" value="Est1/Ebs1-like"/>
</dbReference>
<dbReference type="InterPro" id="IPR018834">
    <property type="entry name" value="DNA/RNA-bd_Est1-type"/>
</dbReference>
<dbReference type="Proteomes" id="UP000789508">
    <property type="component" value="Unassembled WGS sequence"/>
</dbReference>
<proteinExistence type="predicted"/>
<feature type="region of interest" description="Disordered" evidence="1">
    <location>
        <begin position="1"/>
        <end position="21"/>
    </location>
</feature>
<dbReference type="Gene3D" id="3.40.50.1010">
    <property type="entry name" value="5'-nuclease"/>
    <property type="match status" value="1"/>
</dbReference>
<dbReference type="GO" id="GO:0042162">
    <property type="term" value="F:telomeric DNA binding"/>
    <property type="evidence" value="ECO:0007669"/>
    <property type="project" value="TreeGrafter"/>
</dbReference>
<dbReference type="SMART" id="SM00670">
    <property type="entry name" value="PINc"/>
    <property type="match status" value="1"/>
</dbReference>
<dbReference type="AlphaFoldDB" id="A0A9N8ZHA6"/>
<dbReference type="GO" id="GO:0000184">
    <property type="term" value="P:nuclear-transcribed mRNA catabolic process, nonsense-mediated decay"/>
    <property type="evidence" value="ECO:0007669"/>
    <property type="project" value="TreeGrafter"/>
</dbReference>
<dbReference type="InterPro" id="IPR002716">
    <property type="entry name" value="PIN_dom"/>
</dbReference>
<feature type="compositionally biased region" description="Basic and acidic residues" evidence="1">
    <location>
        <begin position="134"/>
        <end position="145"/>
    </location>
</feature>
<dbReference type="PANTHER" id="PTHR15696:SF0">
    <property type="entry name" value="TELOMERASE-BINDING PROTEIN EST1A"/>
    <property type="match status" value="1"/>
</dbReference>
<feature type="region of interest" description="Disordered" evidence="1">
    <location>
        <begin position="52"/>
        <end position="73"/>
    </location>
</feature>
<name>A0A9N8ZHA6_9GLOM</name>
<dbReference type="SUPFAM" id="SSF48452">
    <property type="entry name" value="TPR-like"/>
    <property type="match status" value="1"/>
</dbReference>
<dbReference type="Pfam" id="PF10373">
    <property type="entry name" value="EST1_DNA_bind"/>
    <property type="match status" value="1"/>
</dbReference>
<keyword evidence="4" id="KW-1185">Reference proteome</keyword>
<sequence length="1029" mass="118771">MQVEIVKSNHGKKKFRRPERSIPEELKSSLLEQTTPRKLWVPQDGIQAKMTKLNDNDEFQRNAPPPTRPLFDHRRDPIILVPKASIGHENQKSTLNNASFKNETVNQTRRASAHFGSGTNGKKLYNPYSDEEGDSKKQTQRDIPKHSRTHTRTKSAHDVLNSNEIVINKEERDAKVSKNLVKEIALMEKQLLDLSSQINNNAIDEVPKISSRQYLVSEEYWEERMTFHLRLAQKYIEIMQVDKNVAMKQDFESKCWKYAFYTLIEEFRNTLSLERASTGHRSYTNSIVLKQFGKFLNEAETFYIELLKKNIQKTKSSEIPPENSQLPKWFRCIGCLGDLARYRWTYSLNDHEDKKNEWAINASNWYKLGITLNPSNGKFYHHLAILASNDEMQKLYYLCRSLLVKSPFIIARESAIPFFEANRQLFIQNANDAKQKTRRGYLHKRESSLTCNTPKATKLISNQDIQSLFVRLHGMLFTKIGLENFNETLRTFMHKTSNINYLQKIDKIENQYFLELCLQMAVINLSSIYCYGNNEGSSLIKAIEASINDRENEVKILDSDIAFINGANITFELMRQFMGNYVCDEINSEEHDITEGWLLYCEVVLMWMAASCAFDNFAAESQSSIWEKLFGKAICPRFWETVAKFLTKITRQVLAHTKEKIITSNGCIFPPPLAEDWELRGICWLRQIHPNNYFKEEIDLLTSNFNVENINDYIAPMYSLKLDPDSKVRRKARIFELGILLTKKINGFEFDEKLDFFSSLSELDEDVKEVKTEPELLFENDLSEQRQSDWAEEVEHVIQKELSDQEEDENIKELKARRASLEMKTAALIDSRVTPKKSHLNEKKTEITPMKKKSPKPASKILPGYTTLIVDTNCLVGDLHAVKRIIKSEKWNVVVPMAVITELAGLTLNPPPLGNSATEALNYLKLAMSSRTREIKLKVQTSKGNYISDIGFNEEFDFGDGEDKKKNLDDIILGICLWHAKDHPDTSNQNNGTQNEKVVLLTNDRNLRVKARARDVNVVNVQDFKNLIG</sequence>
<evidence type="ECO:0000313" key="3">
    <source>
        <dbReference type="EMBL" id="CAG8495753.1"/>
    </source>
</evidence>
<dbReference type="InterPro" id="IPR029060">
    <property type="entry name" value="PIN-like_dom_sf"/>
</dbReference>
<dbReference type="Pfam" id="PF13638">
    <property type="entry name" value="PIN_4"/>
    <property type="match status" value="1"/>
</dbReference>
<dbReference type="SUPFAM" id="SSF88723">
    <property type="entry name" value="PIN domain-like"/>
    <property type="match status" value="1"/>
</dbReference>
<accession>A0A9N8ZHA6</accession>